<reference evidence="2" key="1">
    <citation type="submission" date="2021-06" db="EMBL/GenBank/DDBJ databases">
        <authorList>
            <person name="Hodson N. C."/>
            <person name="Mongue J. A."/>
            <person name="Jaron S. K."/>
        </authorList>
    </citation>
    <scope>NUCLEOTIDE SEQUENCE</scope>
</reference>
<feature type="transmembrane region" description="Helical" evidence="1">
    <location>
        <begin position="135"/>
        <end position="164"/>
    </location>
</feature>
<dbReference type="Proteomes" id="UP000708208">
    <property type="component" value="Unassembled WGS sequence"/>
</dbReference>
<keyword evidence="1" id="KW-1133">Transmembrane helix</keyword>
<feature type="transmembrane region" description="Helical" evidence="1">
    <location>
        <begin position="176"/>
        <end position="201"/>
    </location>
</feature>
<feature type="transmembrane region" description="Helical" evidence="1">
    <location>
        <begin position="27"/>
        <end position="52"/>
    </location>
</feature>
<dbReference type="AlphaFoldDB" id="A0A8J2J3F7"/>
<evidence type="ECO:0000313" key="3">
    <source>
        <dbReference type="Proteomes" id="UP000708208"/>
    </source>
</evidence>
<gene>
    <name evidence="2" type="ORF">AFUS01_LOCUS3168</name>
</gene>
<keyword evidence="1" id="KW-0472">Membrane</keyword>
<keyword evidence="3" id="KW-1185">Reference proteome</keyword>
<evidence type="ECO:0000256" key="1">
    <source>
        <dbReference type="SAM" id="Phobius"/>
    </source>
</evidence>
<evidence type="ECO:0000313" key="2">
    <source>
        <dbReference type="EMBL" id="CAG7686426.1"/>
    </source>
</evidence>
<sequence>MTIFNFLFSGLSQGSKQPLKSLSLREIAMVFFTQAGIMAVFSGNVAITVLCSKLHIYHFLPRHLQTPLTFIPLWIHENLFIQSKMVCLSMTTCQFLMFFETITETLTRETLALLCVTRNEFHFRTLLRTCRKIQLLIIVFNSGYAHVVYLMKILPITFAILYGYSSIRYFSNLGAVITAALLVVCFYMIIFYVAIFGRAFCVPQRMQSFKIELVRSTRLRPIGSFEVKYLQKKTASVANVGIKVGMFHTMERESTPIFIDFVVTTVSTMLITYR</sequence>
<proteinExistence type="predicted"/>
<organism evidence="2 3">
    <name type="scientific">Allacma fusca</name>
    <dbReference type="NCBI Taxonomy" id="39272"/>
    <lineage>
        <taxon>Eukaryota</taxon>
        <taxon>Metazoa</taxon>
        <taxon>Ecdysozoa</taxon>
        <taxon>Arthropoda</taxon>
        <taxon>Hexapoda</taxon>
        <taxon>Collembola</taxon>
        <taxon>Symphypleona</taxon>
        <taxon>Sminthuridae</taxon>
        <taxon>Allacma</taxon>
    </lineage>
</organism>
<name>A0A8J2J3F7_9HEXA</name>
<accession>A0A8J2J3F7</accession>
<keyword evidence="1" id="KW-0812">Transmembrane</keyword>
<dbReference type="EMBL" id="CAJVCH010018805">
    <property type="protein sequence ID" value="CAG7686426.1"/>
    <property type="molecule type" value="Genomic_DNA"/>
</dbReference>
<comment type="caution">
    <text evidence="2">The sequence shown here is derived from an EMBL/GenBank/DDBJ whole genome shotgun (WGS) entry which is preliminary data.</text>
</comment>
<protein>
    <submittedName>
        <fullName evidence="2">Uncharacterized protein</fullName>
    </submittedName>
</protein>